<dbReference type="Pfam" id="PF20153">
    <property type="entry name" value="DUF6535"/>
    <property type="match status" value="1"/>
</dbReference>
<proteinExistence type="predicted"/>
<gene>
    <name evidence="3" type="ORF">IW261DRAFT_1556638</name>
</gene>
<keyword evidence="1" id="KW-1133">Transmembrane helix</keyword>
<dbReference type="AlphaFoldDB" id="A0AA39PXD2"/>
<feature type="transmembrane region" description="Helical" evidence="1">
    <location>
        <begin position="131"/>
        <end position="150"/>
    </location>
</feature>
<evidence type="ECO:0000313" key="4">
    <source>
        <dbReference type="Proteomes" id="UP001175227"/>
    </source>
</evidence>
<feature type="domain" description="DUF6535" evidence="2">
    <location>
        <begin position="39"/>
        <end position="179"/>
    </location>
</feature>
<dbReference type="Proteomes" id="UP001175227">
    <property type="component" value="Unassembled WGS sequence"/>
</dbReference>
<protein>
    <recommendedName>
        <fullName evidence="2">DUF6535 domain-containing protein</fullName>
    </recommendedName>
</protein>
<evidence type="ECO:0000256" key="1">
    <source>
        <dbReference type="SAM" id="Phobius"/>
    </source>
</evidence>
<keyword evidence="1" id="KW-0812">Transmembrane</keyword>
<reference evidence="3" key="1">
    <citation type="submission" date="2023-06" db="EMBL/GenBank/DDBJ databases">
        <authorList>
            <consortium name="Lawrence Berkeley National Laboratory"/>
            <person name="Ahrendt S."/>
            <person name="Sahu N."/>
            <person name="Indic B."/>
            <person name="Wong-Bajracharya J."/>
            <person name="Merenyi Z."/>
            <person name="Ke H.-M."/>
            <person name="Monk M."/>
            <person name="Kocsube S."/>
            <person name="Drula E."/>
            <person name="Lipzen A."/>
            <person name="Balint B."/>
            <person name="Henrissat B."/>
            <person name="Andreopoulos B."/>
            <person name="Martin F.M."/>
            <person name="Harder C.B."/>
            <person name="Rigling D."/>
            <person name="Ford K.L."/>
            <person name="Foster G.D."/>
            <person name="Pangilinan J."/>
            <person name="Papanicolaou A."/>
            <person name="Barry K."/>
            <person name="LaButti K."/>
            <person name="Viragh M."/>
            <person name="Koriabine M."/>
            <person name="Yan M."/>
            <person name="Riley R."/>
            <person name="Champramary S."/>
            <person name="Plett K.L."/>
            <person name="Tsai I.J."/>
            <person name="Slot J."/>
            <person name="Sipos G."/>
            <person name="Plett J."/>
            <person name="Nagy L.G."/>
            <person name="Grigoriev I.V."/>
        </authorList>
    </citation>
    <scope>NUCLEOTIDE SEQUENCE</scope>
    <source>
        <strain evidence="3">ICMP 16352</strain>
    </source>
</reference>
<dbReference type="EMBL" id="JAUEPR010000001">
    <property type="protein sequence ID" value="KAK0491496.1"/>
    <property type="molecule type" value="Genomic_DNA"/>
</dbReference>
<accession>A0AA39PXD2</accession>
<comment type="caution">
    <text evidence="3">The sequence shown here is derived from an EMBL/GenBank/DDBJ whole genome shotgun (WGS) entry which is preliminary data.</text>
</comment>
<sequence length="332" mass="37944">MDRAQPTAKKGNDPYNCEDRFPEDLMYEETTLNARVWMTRDDANMVEEIRDNVDVLLVFAGLFSAVFTVLIVQTFQNLQIGYAHVSASLLFELLLVQRAIANGSPVETVPISSLNPQTALVPAVTDVWVNGLWFASLFLSLTTALVTVLMKQWLHHYVVLPPRERCFLRQYRYLGFQKCVSCYLSVLGKPLTLKEGDLESNQCWFNRAWTLQGVGKKRIICDQTLDGPMQTKGDKNRVYESKILTRFHQKLRDASAVLQYQEADVFRALVEMQHRKSTKKVDEVMGLAFLLRASTIPAHCESQNLETAWIALVNTTSKRTRAILFFHYPEQS</sequence>
<name>A0AA39PXD2_9AGAR</name>
<evidence type="ECO:0000259" key="2">
    <source>
        <dbReference type="Pfam" id="PF20153"/>
    </source>
</evidence>
<keyword evidence="4" id="KW-1185">Reference proteome</keyword>
<organism evidence="3 4">
    <name type="scientific">Armillaria novae-zelandiae</name>
    <dbReference type="NCBI Taxonomy" id="153914"/>
    <lineage>
        <taxon>Eukaryota</taxon>
        <taxon>Fungi</taxon>
        <taxon>Dikarya</taxon>
        <taxon>Basidiomycota</taxon>
        <taxon>Agaricomycotina</taxon>
        <taxon>Agaricomycetes</taxon>
        <taxon>Agaricomycetidae</taxon>
        <taxon>Agaricales</taxon>
        <taxon>Marasmiineae</taxon>
        <taxon>Physalacriaceae</taxon>
        <taxon>Armillaria</taxon>
    </lineage>
</organism>
<keyword evidence="1" id="KW-0472">Membrane</keyword>
<dbReference type="InterPro" id="IPR045338">
    <property type="entry name" value="DUF6535"/>
</dbReference>
<evidence type="ECO:0000313" key="3">
    <source>
        <dbReference type="EMBL" id="KAK0491496.1"/>
    </source>
</evidence>
<feature type="transmembrane region" description="Helical" evidence="1">
    <location>
        <begin position="55"/>
        <end position="75"/>
    </location>
</feature>